<gene>
    <name evidence="1" type="ORF">PoB_000835400</name>
</gene>
<dbReference type="AlphaFoldDB" id="A0AAV3YIK7"/>
<evidence type="ECO:0000313" key="2">
    <source>
        <dbReference type="Proteomes" id="UP000735302"/>
    </source>
</evidence>
<reference evidence="1 2" key="1">
    <citation type="journal article" date="2021" name="Elife">
        <title>Chloroplast acquisition without the gene transfer in kleptoplastic sea slugs, Plakobranchus ocellatus.</title>
        <authorList>
            <person name="Maeda T."/>
            <person name="Takahashi S."/>
            <person name="Yoshida T."/>
            <person name="Shimamura S."/>
            <person name="Takaki Y."/>
            <person name="Nagai Y."/>
            <person name="Toyoda A."/>
            <person name="Suzuki Y."/>
            <person name="Arimoto A."/>
            <person name="Ishii H."/>
            <person name="Satoh N."/>
            <person name="Nishiyama T."/>
            <person name="Hasebe M."/>
            <person name="Maruyama T."/>
            <person name="Minagawa J."/>
            <person name="Obokata J."/>
            <person name="Shigenobu S."/>
        </authorList>
    </citation>
    <scope>NUCLEOTIDE SEQUENCE [LARGE SCALE GENOMIC DNA]</scope>
</reference>
<keyword evidence="1" id="KW-0808">Transferase</keyword>
<dbReference type="Gene3D" id="3.30.70.270">
    <property type="match status" value="1"/>
</dbReference>
<evidence type="ECO:0000313" key="1">
    <source>
        <dbReference type="EMBL" id="GFN81848.1"/>
    </source>
</evidence>
<dbReference type="Gene3D" id="3.10.10.10">
    <property type="entry name" value="HIV Type 1 Reverse Transcriptase, subunit A, domain 1"/>
    <property type="match status" value="1"/>
</dbReference>
<accession>A0AAV3YIK7</accession>
<dbReference type="InterPro" id="IPR043128">
    <property type="entry name" value="Rev_trsase/Diguanyl_cyclase"/>
</dbReference>
<dbReference type="Proteomes" id="UP000735302">
    <property type="component" value="Unassembled WGS sequence"/>
</dbReference>
<keyword evidence="1" id="KW-0695">RNA-directed DNA polymerase</keyword>
<dbReference type="PANTHER" id="PTHR24559:SF444">
    <property type="entry name" value="REVERSE TRANSCRIPTASE DOMAIN-CONTAINING PROTEIN"/>
    <property type="match status" value="1"/>
</dbReference>
<keyword evidence="1" id="KW-0548">Nucleotidyltransferase</keyword>
<dbReference type="PANTHER" id="PTHR24559">
    <property type="entry name" value="TRANSPOSON TY3-I GAG-POL POLYPROTEIN"/>
    <property type="match status" value="1"/>
</dbReference>
<dbReference type="InterPro" id="IPR043502">
    <property type="entry name" value="DNA/RNA_pol_sf"/>
</dbReference>
<name>A0AAV3YIK7_9GAST</name>
<dbReference type="InterPro" id="IPR053134">
    <property type="entry name" value="RNA-dir_DNA_polymerase"/>
</dbReference>
<dbReference type="SUPFAM" id="SSF56672">
    <property type="entry name" value="DNA/RNA polymerases"/>
    <property type="match status" value="1"/>
</dbReference>
<dbReference type="EMBL" id="BLXT01000975">
    <property type="protein sequence ID" value="GFN81848.1"/>
    <property type="molecule type" value="Genomic_DNA"/>
</dbReference>
<proteinExistence type="predicted"/>
<comment type="caution">
    <text evidence="1">The sequence shown here is derived from an EMBL/GenBank/DDBJ whole genome shotgun (WGS) entry which is preliminary data.</text>
</comment>
<keyword evidence="2" id="KW-1185">Reference proteome</keyword>
<sequence length="148" mass="16835">MSNPCGGIVTSTLSSLPTERCCRSQRVLPCSSCFCRICIDCRRLKKLTVFDLEPMTSTDDVFQGMNKQRQILFKGRTKQGSLADTCTVRQESIPKTALVTMYRHHEFLRMPYGMINSGSNLTSTVKKLVREMKHVVDFKDKQLVHTPN</sequence>
<organism evidence="1 2">
    <name type="scientific">Plakobranchus ocellatus</name>
    <dbReference type="NCBI Taxonomy" id="259542"/>
    <lineage>
        <taxon>Eukaryota</taxon>
        <taxon>Metazoa</taxon>
        <taxon>Spiralia</taxon>
        <taxon>Lophotrochozoa</taxon>
        <taxon>Mollusca</taxon>
        <taxon>Gastropoda</taxon>
        <taxon>Heterobranchia</taxon>
        <taxon>Euthyneura</taxon>
        <taxon>Panpulmonata</taxon>
        <taxon>Sacoglossa</taxon>
        <taxon>Placobranchoidea</taxon>
        <taxon>Plakobranchidae</taxon>
        <taxon>Plakobranchus</taxon>
    </lineage>
</organism>
<protein>
    <submittedName>
        <fullName evidence="1">Reverse transcriptase</fullName>
    </submittedName>
</protein>
<dbReference type="GO" id="GO:0003964">
    <property type="term" value="F:RNA-directed DNA polymerase activity"/>
    <property type="evidence" value="ECO:0007669"/>
    <property type="project" value="UniProtKB-KW"/>
</dbReference>